<name>A0ABP7KVJ2_9SPHN</name>
<sequence length="77" mass="8688">MERDIYEAWVTAMKAAQQVHGVCQVAGQVRSGSFEQTIQVRMTYTPLTRDAGKLRFGNANRLLIDRPADRHSSPLLE</sequence>
<organism evidence="1 2">
    <name type="scientific">Sphingomonas limnosediminicola</name>
    <dbReference type="NCBI Taxonomy" id="940133"/>
    <lineage>
        <taxon>Bacteria</taxon>
        <taxon>Pseudomonadati</taxon>
        <taxon>Pseudomonadota</taxon>
        <taxon>Alphaproteobacteria</taxon>
        <taxon>Sphingomonadales</taxon>
        <taxon>Sphingomonadaceae</taxon>
        <taxon>Sphingomonas</taxon>
    </lineage>
</organism>
<reference evidence="2" key="1">
    <citation type="journal article" date="2019" name="Int. J. Syst. Evol. Microbiol.">
        <title>The Global Catalogue of Microorganisms (GCM) 10K type strain sequencing project: providing services to taxonomists for standard genome sequencing and annotation.</title>
        <authorList>
            <consortium name="The Broad Institute Genomics Platform"/>
            <consortium name="The Broad Institute Genome Sequencing Center for Infectious Disease"/>
            <person name="Wu L."/>
            <person name="Ma J."/>
        </authorList>
    </citation>
    <scope>NUCLEOTIDE SEQUENCE [LARGE SCALE GENOMIC DNA]</scope>
    <source>
        <strain evidence="2">JCM 17543</strain>
    </source>
</reference>
<dbReference type="EMBL" id="BAABBM010000001">
    <property type="protein sequence ID" value="GAA3886829.1"/>
    <property type="molecule type" value="Genomic_DNA"/>
</dbReference>
<gene>
    <name evidence="1" type="ORF">GCM10022276_02400</name>
</gene>
<keyword evidence="2" id="KW-1185">Reference proteome</keyword>
<accession>A0ABP7KVJ2</accession>
<evidence type="ECO:0000313" key="2">
    <source>
        <dbReference type="Proteomes" id="UP001500827"/>
    </source>
</evidence>
<evidence type="ECO:0008006" key="3">
    <source>
        <dbReference type="Google" id="ProtNLM"/>
    </source>
</evidence>
<protein>
    <recommendedName>
        <fullName evidence="3">PH domain-containing protein</fullName>
    </recommendedName>
</protein>
<comment type="caution">
    <text evidence="1">The sequence shown here is derived from an EMBL/GenBank/DDBJ whole genome shotgun (WGS) entry which is preliminary data.</text>
</comment>
<dbReference type="Proteomes" id="UP001500827">
    <property type="component" value="Unassembled WGS sequence"/>
</dbReference>
<proteinExistence type="predicted"/>
<evidence type="ECO:0000313" key="1">
    <source>
        <dbReference type="EMBL" id="GAA3886829.1"/>
    </source>
</evidence>